<feature type="compositionally biased region" description="Basic and acidic residues" evidence="1">
    <location>
        <begin position="22"/>
        <end position="32"/>
    </location>
</feature>
<dbReference type="EMBL" id="BOOF01000032">
    <property type="protein sequence ID" value="GIH64471.1"/>
    <property type="molecule type" value="Genomic_DNA"/>
</dbReference>
<feature type="compositionally biased region" description="Low complexity" evidence="1">
    <location>
        <begin position="1"/>
        <end position="14"/>
    </location>
</feature>
<protein>
    <submittedName>
        <fullName evidence="2">Uncharacterized protein</fullName>
    </submittedName>
</protein>
<keyword evidence="3" id="KW-1185">Reference proteome</keyword>
<evidence type="ECO:0000256" key="1">
    <source>
        <dbReference type="SAM" id="MobiDB-lite"/>
    </source>
</evidence>
<comment type="caution">
    <text evidence="2">The sequence shown here is derived from an EMBL/GenBank/DDBJ whole genome shotgun (WGS) entry which is preliminary data.</text>
</comment>
<name>A0ABQ4GST9_9ACTN</name>
<reference evidence="2 3" key="1">
    <citation type="submission" date="2021-01" db="EMBL/GenBank/DDBJ databases">
        <title>Whole genome shotgun sequence of Microbispora siamensis NBRC 104113.</title>
        <authorList>
            <person name="Komaki H."/>
            <person name="Tamura T."/>
        </authorList>
    </citation>
    <scope>NUCLEOTIDE SEQUENCE [LARGE SCALE GENOMIC DNA]</scope>
    <source>
        <strain evidence="2 3">NBRC 104113</strain>
    </source>
</reference>
<organism evidence="2 3">
    <name type="scientific">Microbispora siamensis</name>
    <dbReference type="NCBI Taxonomy" id="564413"/>
    <lineage>
        <taxon>Bacteria</taxon>
        <taxon>Bacillati</taxon>
        <taxon>Actinomycetota</taxon>
        <taxon>Actinomycetes</taxon>
        <taxon>Streptosporangiales</taxon>
        <taxon>Streptosporangiaceae</taxon>
        <taxon>Microbispora</taxon>
    </lineage>
</organism>
<gene>
    <name evidence="2" type="ORF">Msi02_52880</name>
</gene>
<accession>A0ABQ4GST9</accession>
<dbReference type="Proteomes" id="UP000660454">
    <property type="component" value="Unassembled WGS sequence"/>
</dbReference>
<proteinExistence type="predicted"/>
<evidence type="ECO:0000313" key="2">
    <source>
        <dbReference type="EMBL" id="GIH64471.1"/>
    </source>
</evidence>
<evidence type="ECO:0000313" key="3">
    <source>
        <dbReference type="Proteomes" id="UP000660454"/>
    </source>
</evidence>
<feature type="region of interest" description="Disordered" evidence="1">
    <location>
        <begin position="1"/>
        <end position="41"/>
    </location>
</feature>
<sequence>MSGSRPVRALPALGRRARRRRPSDGRPGRSFDMRVNGGRRPQADGVLALGLAETGYSWQRDDGEIPAGVGPVSCG</sequence>